<keyword evidence="2" id="KW-1185">Reference proteome</keyword>
<dbReference type="AlphaFoldDB" id="A0A1A9Z4K5"/>
<reference evidence="2" key="1">
    <citation type="submission" date="2014-03" db="EMBL/GenBank/DDBJ databases">
        <authorList>
            <person name="Aksoy S."/>
            <person name="Warren W."/>
            <person name="Wilson R.K."/>
        </authorList>
    </citation>
    <scope>NUCLEOTIDE SEQUENCE [LARGE SCALE GENOMIC DNA]</scope>
    <source>
        <strain evidence="2">IAEA</strain>
    </source>
</reference>
<sequence length="211" mass="24379">MSPDRRIQKKKKTSFKSTMIDSSMYMQTNSHISVTISIKINCIIELTNRHHQSHRSLDCVLAPISSWYALALTIVPMTIHARFCVSVIFSSTIENSAFKAHRRVYALKDFAPSPASTYYINLRMHQAVEWKGIFFLVTVNARIRCKYIQKQIMAAALQYDDMMMTFAFAYGGRFCNDYNSYTDAVTLLFLLYSRISDFMQRNSITNILCDI</sequence>
<reference evidence="1" key="2">
    <citation type="submission" date="2020-05" db="UniProtKB">
        <authorList>
            <consortium name="EnsemblMetazoa"/>
        </authorList>
    </citation>
    <scope>IDENTIFICATION</scope>
    <source>
        <strain evidence="1">IAEA</strain>
    </source>
</reference>
<evidence type="ECO:0000313" key="2">
    <source>
        <dbReference type="Proteomes" id="UP000092445"/>
    </source>
</evidence>
<accession>A0A1A9Z4K5</accession>
<dbReference type="VEuPathDB" id="VectorBase:GPAI003772"/>
<name>A0A1A9Z4K5_GLOPL</name>
<evidence type="ECO:0000313" key="1">
    <source>
        <dbReference type="EnsemblMetazoa" id="GPAI003772-PA"/>
    </source>
</evidence>
<dbReference type="EnsemblMetazoa" id="GPAI003772-RA">
    <property type="protein sequence ID" value="GPAI003772-PA"/>
    <property type="gene ID" value="GPAI003772"/>
</dbReference>
<protein>
    <submittedName>
        <fullName evidence="1">Uncharacterized protein</fullName>
    </submittedName>
</protein>
<proteinExistence type="predicted"/>
<dbReference type="Proteomes" id="UP000092445">
    <property type="component" value="Unassembled WGS sequence"/>
</dbReference>
<organism evidence="1 2">
    <name type="scientific">Glossina pallidipes</name>
    <name type="common">Tsetse fly</name>
    <dbReference type="NCBI Taxonomy" id="7398"/>
    <lineage>
        <taxon>Eukaryota</taxon>
        <taxon>Metazoa</taxon>
        <taxon>Ecdysozoa</taxon>
        <taxon>Arthropoda</taxon>
        <taxon>Hexapoda</taxon>
        <taxon>Insecta</taxon>
        <taxon>Pterygota</taxon>
        <taxon>Neoptera</taxon>
        <taxon>Endopterygota</taxon>
        <taxon>Diptera</taxon>
        <taxon>Brachycera</taxon>
        <taxon>Muscomorpha</taxon>
        <taxon>Hippoboscoidea</taxon>
        <taxon>Glossinidae</taxon>
        <taxon>Glossina</taxon>
    </lineage>
</organism>